<dbReference type="GO" id="GO:0016301">
    <property type="term" value="F:kinase activity"/>
    <property type="evidence" value="ECO:0007669"/>
    <property type="project" value="UniProtKB-KW"/>
</dbReference>
<gene>
    <name evidence="2" type="ORF">Lpp123_17000</name>
</gene>
<feature type="transmembrane region" description="Helical" evidence="1">
    <location>
        <begin position="38"/>
        <end position="60"/>
    </location>
</feature>
<evidence type="ECO:0000313" key="2">
    <source>
        <dbReference type="EMBL" id="EPC48607.1"/>
    </source>
</evidence>
<dbReference type="AlphaFoldDB" id="A0A829GBN3"/>
<keyword evidence="2" id="KW-0808">Transferase</keyword>
<accession>A0A829GBN3</accession>
<keyword evidence="1" id="KW-0472">Membrane</keyword>
<dbReference type="Proteomes" id="UP000014316">
    <property type="component" value="Unassembled WGS sequence"/>
</dbReference>
<reference evidence="2 3" key="1">
    <citation type="journal article" date="2013" name="PLoS ONE">
        <title>Lactobacillus paracasei comparative genomics: towards species pan-genome definition and exploitation of diversity.</title>
        <authorList>
            <person name="Smokvina T."/>
            <person name="Wels M."/>
            <person name="Polka J."/>
            <person name="Chervaux C."/>
            <person name="Brisse S."/>
            <person name="Boekhorst J."/>
            <person name="van Hylckama Vlieg J.E."/>
            <person name="Siezen R.J."/>
        </authorList>
    </citation>
    <scope>NUCLEOTIDE SEQUENCE [LARGE SCALE GENOMIC DNA]</scope>
    <source>
        <strain evidence="2 3">Lpp123</strain>
    </source>
</reference>
<keyword evidence="2" id="KW-0418">Kinase</keyword>
<sequence length="66" mass="7279">MRRRMLVGFFMALLVWALLVEACLVFMLAKVTEHDFLQVLLTTVLSAPVLVYLVIGALLISTGATV</sequence>
<evidence type="ECO:0000256" key="1">
    <source>
        <dbReference type="SAM" id="Phobius"/>
    </source>
</evidence>
<dbReference type="EMBL" id="ANJW01001006">
    <property type="protein sequence ID" value="EPC48607.1"/>
    <property type="molecule type" value="Genomic_DNA"/>
</dbReference>
<proteinExistence type="predicted"/>
<comment type="caution">
    <text evidence="2">The sequence shown here is derived from an EMBL/GenBank/DDBJ whole genome shotgun (WGS) entry which is preliminary data.</text>
</comment>
<protein>
    <submittedName>
        <fullName evidence="2">Signal transduction histidine kinase</fullName>
    </submittedName>
</protein>
<evidence type="ECO:0000313" key="3">
    <source>
        <dbReference type="Proteomes" id="UP000014316"/>
    </source>
</evidence>
<organism evidence="2 3">
    <name type="scientific">Lacticaseibacillus paracasei subsp. paracasei Lpp123</name>
    <dbReference type="NCBI Taxonomy" id="1256201"/>
    <lineage>
        <taxon>Bacteria</taxon>
        <taxon>Bacillati</taxon>
        <taxon>Bacillota</taxon>
        <taxon>Bacilli</taxon>
        <taxon>Lactobacillales</taxon>
        <taxon>Lactobacillaceae</taxon>
        <taxon>Lacticaseibacillus</taxon>
    </lineage>
</organism>
<keyword evidence="1" id="KW-0812">Transmembrane</keyword>
<name>A0A829GBN3_LACPA</name>
<feature type="non-terminal residue" evidence="2">
    <location>
        <position position="66"/>
    </location>
</feature>
<keyword evidence="1" id="KW-1133">Transmembrane helix</keyword>